<keyword evidence="2" id="KW-1185">Reference proteome</keyword>
<gene>
    <name evidence="1" type="ORF">VNO78_08059</name>
</gene>
<dbReference type="EMBL" id="JAYMYS010000002">
    <property type="protein sequence ID" value="KAK7406435.1"/>
    <property type="molecule type" value="Genomic_DNA"/>
</dbReference>
<dbReference type="Proteomes" id="UP001386955">
    <property type="component" value="Unassembled WGS sequence"/>
</dbReference>
<organism evidence="1 2">
    <name type="scientific">Psophocarpus tetragonolobus</name>
    <name type="common">Winged bean</name>
    <name type="synonym">Dolichos tetragonolobus</name>
    <dbReference type="NCBI Taxonomy" id="3891"/>
    <lineage>
        <taxon>Eukaryota</taxon>
        <taxon>Viridiplantae</taxon>
        <taxon>Streptophyta</taxon>
        <taxon>Embryophyta</taxon>
        <taxon>Tracheophyta</taxon>
        <taxon>Spermatophyta</taxon>
        <taxon>Magnoliopsida</taxon>
        <taxon>eudicotyledons</taxon>
        <taxon>Gunneridae</taxon>
        <taxon>Pentapetalae</taxon>
        <taxon>rosids</taxon>
        <taxon>fabids</taxon>
        <taxon>Fabales</taxon>
        <taxon>Fabaceae</taxon>
        <taxon>Papilionoideae</taxon>
        <taxon>50 kb inversion clade</taxon>
        <taxon>NPAAA clade</taxon>
        <taxon>indigoferoid/millettioid clade</taxon>
        <taxon>Phaseoleae</taxon>
        <taxon>Psophocarpus</taxon>
    </lineage>
</organism>
<evidence type="ECO:0000313" key="1">
    <source>
        <dbReference type="EMBL" id="KAK7406435.1"/>
    </source>
</evidence>
<comment type="caution">
    <text evidence="1">The sequence shown here is derived from an EMBL/GenBank/DDBJ whole genome shotgun (WGS) entry which is preliminary data.</text>
</comment>
<name>A0AAN9XSI1_PSOTE</name>
<evidence type="ECO:0000313" key="2">
    <source>
        <dbReference type="Proteomes" id="UP001386955"/>
    </source>
</evidence>
<protein>
    <submittedName>
        <fullName evidence="1">Uncharacterized protein</fullName>
    </submittedName>
</protein>
<dbReference type="AlphaFoldDB" id="A0AAN9XSI1"/>
<accession>A0AAN9XSI1</accession>
<reference evidence="1 2" key="1">
    <citation type="submission" date="2024-01" db="EMBL/GenBank/DDBJ databases">
        <title>The genomes of 5 underutilized Papilionoideae crops provide insights into root nodulation and disease resistanc.</title>
        <authorList>
            <person name="Jiang F."/>
        </authorList>
    </citation>
    <scope>NUCLEOTIDE SEQUENCE [LARGE SCALE GENOMIC DNA]</scope>
    <source>
        <strain evidence="1">DUOXIRENSHENG_FW03</strain>
        <tissue evidence="1">Leaves</tissue>
    </source>
</reference>
<proteinExistence type="predicted"/>
<sequence>MDRKRRFNEAIVDLLFPSPPKPQLEAFVGGSAFDVISGDEAASTKLMKVKHRRMAKRLAKQKQNASTS</sequence>